<organism evidence="2 3">
    <name type="scientific">Aphis gossypii</name>
    <name type="common">Cotton aphid</name>
    <dbReference type="NCBI Taxonomy" id="80765"/>
    <lineage>
        <taxon>Eukaryota</taxon>
        <taxon>Metazoa</taxon>
        <taxon>Ecdysozoa</taxon>
        <taxon>Arthropoda</taxon>
        <taxon>Hexapoda</taxon>
        <taxon>Insecta</taxon>
        <taxon>Pterygota</taxon>
        <taxon>Neoptera</taxon>
        <taxon>Paraneoptera</taxon>
        <taxon>Hemiptera</taxon>
        <taxon>Sternorrhyncha</taxon>
        <taxon>Aphidomorpha</taxon>
        <taxon>Aphidoidea</taxon>
        <taxon>Aphididae</taxon>
        <taxon>Aphidini</taxon>
        <taxon>Aphis</taxon>
        <taxon>Aphis</taxon>
    </lineage>
</organism>
<gene>
    <name evidence="2" type="ORF">APHIGO_LOCUS6128</name>
</gene>
<feature type="compositionally biased region" description="Low complexity" evidence="1">
    <location>
        <begin position="810"/>
        <end position="824"/>
    </location>
</feature>
<protein>
    <submittedName>
        <fullName evidence="2">Uncharacterized protein</fullName>
    </submittedName>
</protein>
<feature type="compositionally biased region" description="Low complexity" evidence="1">
    <location>
        <begin position="494"/>
        <end position="503"/>
    </location>
</feature>
<feature type="region of interest" description="Disordered" evidence="1">
    <location>
        <begin position="1"/>
        <end position="58"/>
    </location>
</feature>
<evidence type="ECO:0000313" key="3">
    <source>
        <dbReference type="Proteomes" id="UP001154329"/>
    </source>
</evidence>
<reference evidence="2" key="1">
    <citation type="submission" date="2022-02" db="EMBL/GenBank/DDBJ databases">
        <authorList>
            <person name="King R."/>
        </authorList>
    </citation>
    <scope>NUCLEOTIDE SEQUENCE</scope>
</reference>
<dbReference type="AlphaFoldDB" id="A0A9P0J0S6"/>
<feature type="compositionally biased region" description="Basic and acidic residues" evidence="1">
    <location>
        <begin position="1"/>
        <end position="11"/>
    </location>
</feature>
<feature type="region of interest" description="Disordered" evidence="1">
    <location>
        <begin position="798"/>
        <end position="854"/>
    </location>
</feature>
<name>A0A9P0J0S6_APHGO</name>
<sequence>MKQKKKKDEPPRPPSGTDEQQQQQQLLNGAGEPRPKKSALKRTATSGGSKAVKSSKHKRHVQFNESLNVFFESDYVIVIRDDDCEFDEEDFDFWSQQPCSCGDESCFQPWFDDDDGRNMPQLDPYEEQPATLSPPDGYKDGCPRHVPPSLDHLKYADDDLATRYGSDVMDSSGDTHVAIPYNSNANATSYFEDNNQKVRHELSSIPRPCKDEQKQQQQQPLTNTSTLQLSKTNTVCDTNSSTGQQPRCIVETITMTTVTERQIVQETRPMDVPGVDGACKTEDAKVVTGATAVTPDEGYVMIKCGNNTVLYNNRNPNSAVRQLFPSTKFVCPPTRIKETDDARLLNKYLITEESLRAFDSRSMNGGLSGGGFKSEPHSDDDDDDTSNSLIRRTIERSTLRRNTVKKKNVGDSKEISLIEKIRRLTCDSDDDADDPAKKVSSAMQEQGTAYTVLVQCDSVTPSAAVATPAYKKLTELLSSGGSGGGRYDQPLLPSTAQSTADSDTTAKADGLDLCDGHSTVSSRAAVRSATGGKPFLSTLATACVTGNVHPATSGSVAGGASQPSHCPQPDVVAGTQAPSSHRQEELVAFVQQDSGRLEKIRKRYMPPTATAAATEDEDDENDDYGFNRRPEVHGIRSGFSAQITIKNNPQPPQRPRSYYGDLAVQTPPLDVQPDFVPRYPATTVAAVRARIQGDTRAPPPYPAASQRSIIRVTHGQQQQTIRVPYQTVGPVQVHLLTTAAAAASTATTNVIGHPSQPQVQIRHPPNEYIVQHGHARIHHGQQFVIARGTQTAAISTTRYYQLPPPPPPNIQQQQQLQQPQLQQPQLPPHAFQPPDEHPPTQFKQTSPTRGVAASGRLHMQQQQEYVDHNLPSSVSQTSKNPMLFYGMNV</sequence>
<keyword evidence="3" id="KW-1185">Reference proteome</keyword>
<reference evidence="2" key="2">
    <citation type="submission" date="2022-10" db="EMBL/GenBank/DDBJ databases">
        <authorList>
            <consortium name="ENA_rothamsted_submissions"/>
            <consortium name="culmorum"/>
            <person name="King R."/>
        </authorList>
    </citation>
    <scope>NUCLEOTIDE SEQUENCE</scope>
</reference>
<feature type="compositionally biased region" description="Polar residues" evidence="1">
    <location>
        <begin position="553"/>
        <end position="565"/>
    </location>
</feature>
<accession>A0A9P0J0S6</accession>
<evidence type="ECO:0000313" key="2">
    <source>
        <dbReference type="EMBL" id="CAH1724934.1"/>
    </source>
</evidence>
<proteinExistence type="predicted"/>
<feature type="region of interest" description="Disordered" evidence="1">
    <location>
        <begin position="481"/>
        <end position="505"/>
    </location>
</feature>
<feature type="region of interest" description="Disordered" evidence="1">
    <location>
        <begin position="553"/>
        <end position="582"/>
    </location>
</feature>
<dbReference type="OrthoDB" id="8197931at2759"/>
<evidence type="ECO:0000256" key="1">
    <source>
        <dbReference type="SAM" id="MobiDB-lite"/>
    </source>
</evidence>
<dbReference type="Proteomes" id="UP001154329">
    <property type="component" value="Chromosome 2"/>
</dbReference>
<dbReference type="EMBL" id="OU899035">
    <property type="protein sequence ID" value="CAH1724934.1"/>
    <property type="molecule type" value="Genomic_DNA"/>
</dbReference>
<feature type="region of interest" description="Disordered" evidence="1">
    <location>
        <begin position="360"/>
        <end position="390"/>
    </location>
</feature>